<dbReference type="KEGG" id="ahg:AHOG_14435"/>
<dbReference type="RefSeq" id="WP_093941836.1">
    <property type="nucleotide sequence ID" value="NZ_CP022521.1"/>
</dbReference>
<dbReference type="PROSITE" id="PS51186">
    <property type="entry name" value="GNAT"/>
    <property type="match status" value="1"/>
</dbReference>
<proteinExistence type="predicted"/>
<dbReference type="AlphaFoldDB" id="A0A221W4L6"/>
<dbReference type="Pfam" id="PF13302">
    <property type="entry name" value="Acetyltransf_3"/>
    <property type="match status" value="1"/>
</dbReference>
<dbReference type="SUPFAM" id="SSF55729">
    <property type="entry name" value="Acyl-CoA N-acyltransferases (Nat)"/>
    <property type="match status" value="1"/>
</dbReference>
<dbReference type="OrthoDB" id="9132139at2"/>
<dbReference type="EMBL" id="CP022521">
    <property type="protein sequence ID" value="ASO20529.1"/>
    <property type="molecule type" value="Genomic_DNA"/>
</dbReference>
<dbReference type="EC" id="2.3.1.-" evidence="1"/>
<dbReference type="PANTHER" id="PTHR43441">
    <property type="entry name" value="RIBOSOMAL-PROTEIN-SERINE ACETYLTRANSFERASE"/>
    <property type="match status" value="1"/>
</dbReference>
<accession>A0A221W4L6</accession>
<evidence type="ECO:0000313" key="2">
    <source>
        <dbReference type="Proteomes" id="UP000204221"/>
    </source>
</evidence>
<organism evidence="1 2">
    <name type="scientific">Actinoalloteichus hoggarensis</name>
    <dbReference type="NCBI Taxonomy" id="1470176"/>
    <lineage>
        <taxon>Bacteria</taxon>
        <taxon>Bacillati</taxon>
        <taxon>Actinomycetota</taxon>
        <taxon>Actinomycetes</taxon>
        <taxon>Pseudonocardiales</taxon>
        <taxon>Pseudonocardiaceae</taxon>
        <taxon>Actinoalloteichus</taxon>
    </lineage>
</organism>
<keyword evidence="1" id="KW-0808">Transferase</keyword>
<name>A0A221W4L6_9PSEU</name>
<dbReference type="Proteomes" id="UP000204221">
    <property type="component" value="Chromosome"/>
</dbReference>
<keyword evidence="1" id="KW-0012">Acyltransferase</keyword>
<reference evidence="1 2" key="1">
    <citation type="submission" date="2017-07" db="EMBL/GenBank/DDBJ databases">
        <title>Complete genome sequence of Actinoalloteichus hoggarensis DSM 45943, type strain of Actinoalloteichus hoggarensis.</title>
        <authorList>
            <person name="Ruckert C."/>
            <person name="Nouioui I."/>
            <person name="Willmese J."/>
            <person name="van Wezel G."/>
            <person name="Klenk H.-P."/>
            <person name="Kalinowski J."/>
            <person name="Zotchev S.B."/>
        </authorList>
    </citation>
    <scope>NUCLEOTIDE SEQUENCE [LARGE SCALE GENOMIC DNA]</scope>
    <source>
        <strain evidence="1 2">DSM 45943</strain>
    </source>
</reference>
<keyword evidence="2" id="KW-1185">Reference proteome</keyword>
<evidence type="ECO:0000313" key="1">
    <source>
        <dbReference type="EMBL" id="ASO20529.1"/>
    </source>
</evidence>
<dbReference type="InterPro" id="IPR000182">
    <property type="entry name" value="GNAT_dom"/>
</dbReference>
<dbReference type="PANTHER" id="PTHR43441:SF11">
    <property type="entry name" value="RIBOSOMAL-PROTEIN-SERINE ACETYLTRANSFERASE"/>
    <property type="match status" value="1"/>
</dbReference>
<dbReference type="InterPro" id="IPR051908">
    <property type="entry name" value="Ribosomal_N-acetyltransferase"/>
</dbReference>
<protein>
    <submittedName>
        <fullName evidence="1">Putative ribosomal N-acetyltransferase YdaF</fullName>
        <ecNumber evidence="1">2.3.1.-</ecNumber>
    </submittedName>
</protein>
<gene>
    <name evidence="1" type="primary">ydaF3</name>
    <name evidence="1" type="ORF">AHOG_14435</name>
</gene>
<dbReference type="GO" id="GO:0005737">
    <property type="term" value="C:cytoplasm"/>
    <property type="evidence" value="ECO:0007669"/>
    <property type="project" value="TreeGrafter"/>
</dbReference>
<sequence length="183" mass="20091">MTRPRPAGVLLTGRNLILRDFQDTDVDAVHAIAGDPEVTRFTDWGPNTMQDSVTFIADAVAQARETPRAEFHLAAVDAATGVLVGSVAVGVTDPAHRQGELGYVFHRDHWGRGLATEAATLLLSFGFTRLALRRISATCHPDNLASARVLEKAGLRREGRLRSNRYVRDTWRDSLLFAALDDD</sequence>
<dbReference type="Gene3D" id="3.40.630.30">
    <property type="match status" value="1"/>
</dbReference>
<dbReference type="GO" id="GO:1990189">
    <property type="term" value="F:protein N-terminal-serine acetyltransferase activity"/>
    <property type="evidence" value="ECO:0007669"/>
    <property type="project" value="TreeGrafter"/>
</dbReference>
<dbReference type="InterPro" id="IPR016181">
    <property type="entry name" value="Acyl_CoA_acyltransferase"/>
</dbReference>
<dbReference type="GO" id="GO:0008999">
    <property type="term" value="F:protein-N-terminal-alanine acetyltransferase activity"/>
    <property type="evidence" value="ECO:0007669"/>
    <property type="project" value="TreeGrafter"/>
</dbReference>